<feature type="compositionally biased region" description="Low complexity" evidence="2">
    <location>
        <begin position="178"/>
        <end position="188"/>
    </location>
</feature>
<proteinExistence type="predicted"/>
<keyword evidence="4" id="KW-0418">Kinase</keyword>
<dbReference type="InterPro" id="IPR050267">
    <property type="entry name" value="Anti-sigma-factor_SerPK"/>
</dbReference>
<organism evidence="4 5">
    <name type="scientific">Streptomyces aidingensis</name>
    <dbReference type="NCBI Taxonomy" id="910347"/>
    <lineage>
        <taxon>Bacteria</taxon>
        <taxon>Bacillati</taxon>
        <taxon>Actinomycetota</taxon>
        <taxon>Actinomycetes</taxon>
        <taxon>Kitasatosporales</taxon>
        <taxon>Streptomycetaceae</taxon>
        <taxon>Streptomyces</taxon>
    </lineage>
</organism>
<keyword evidence="5" id="KW-1185">Reference proteome</keyword>
<dbReference type="RefSeq" id="WP_245833833.1">
    <property type="nucleotide sequence ID" value="NZ_FOLM01000002.1"/>
</dbReference>
<dbReference type="SUPFAM" id="SSF55874">
    <property type="entry name" value="ATPase domain of HSP90 chaperone/DNA topoisomerase II/histidine kinase"/>
    <property type="match status" value="1"/>
</dbReference>
<dbReference type="STRING" id="910347.SAMN05421773_10258"/>
<dbReference type="GO" id="GO:0004674">
    <property type="term" value="F:protein serine/threonine kinase activity"/>
    <property type="evidence" value="ECO:0007669"/>
    <property type="project" value="UniProtKB-KW"/>
</dbReference>
<dbReference type="Proteomes" id="UP000199207">
    <property type="component" value="Unassembled WGS sequence"/>
</dbReference>
<sequence length="206" mass="20860">MGAMAQPFPPGGEGAGPRGPRPAPVPPAAAAGGGGTGGTADAPGQVRRLRLSGISGTVARAREFAREALYDWGWLPAADDERRAAAEDALLIVSELVTNACLHTAGPRELRLRRGPRRTLRIEVSDAGGGTPAPLAGRRPGRPGGHGMFIVERLSRDWGVIEDSRPSGAGVPELPVRPAAAPGEAPAGAAGGTAGKTVWAELTAAP</sequence>
<keyword evidence="4" id="KW-0808">Transferase</keyword>
<evidence type="ECO:0000256" key="1">
    <source>
        <dbReference type="ARBA" id="ARBA00022527"/>
    </source>
</evidence>
<evidence type="ECO:0000313" key="4">
    <source>
        <dbReference type="EMBL" id="SFC12769.1"/>
    </source>
</evidence>
<feature type="region of interest" description="Disordered" evidence="2">
    <location>
        <begin position="1"/>
        <end position="44"/>
    </location>
</feature>
<name>A0A1I1GLW0_9ACTN</name>
<accession>A0A1I1GLW0</accession>
<dbReference type="AlphaFoldDB" id="A0A1I1GLW0"/>
<dbReference type="PANTHER" id="PTHR35526:SF3">
    <property type="entry name" value="ANTI-SIGMA-F FACTOR RSBW"/>
    <property type="match status" value="1"/>
</dbReference>
<dbReference type="InterPro" id="IPR003594">
    <property type="entry name" value="HATPase_dom"/>
</dbReference>
<dbReference type="InterPro" id="IPR036890">
    <property type="entry name" value="HATPase_C_sf"/>
</dbReference>
<feature type="region of interest" description="Disordered" evidence="2">
    <location>
        <begin position="124"/>
        <end position="145"/>
    </location>
</feature>
<evidence type="ECO:0000256" key="2">
    <source>
        <dbReference type="SAM" id="MobiDB-lite"/>
    </source>
</evidence>
<gene>
    <name evidence="4" type="ORF">SAMN05421773_10258</name>
</gene>
<feature type="region of interest" description="Disordered" evidence="2">
    <location>
        <begin position="163"/>
        <end position="206"/>
    </location>
</feature>
<dbReference type="Pfam" id="PF13581">
    <property type="entry name" value="HATPase_c_2"/>
    <property type="match status" value="1"/>
</dbReference>
<dbReference type="PANTHER" id="PTHR35526">
    <property type="entry name" value="ANTI-SIGMA-F FACTOR RSBW-RELATED"/>
    <property type="match status" value="1"/>
</dbReference>
<evidence type="ECO:0000313" key="5">
    <source>
        <dbReference type="Proteomes" id="UP000199207"/>
    </source>
</evidence>
<dbReference type="CDD" id="cd16936">
    <property type="entry name" value="HATPase_RsbW-like"/>
    <property type="match status" value="1"/>
</dbReference>
<dbReference type="Gene3D" id="3.30.565.10">
    <property type="entry name" value="Histidine kinase-like ATPase, C-terminal domain"/>
    <property type="match status" value="1"/>
</dbReference>
<evidence type="ECO:0000259" key="3">
    <source>
        <dbReference type="Pfam" id="PF13581"/>
    </source>
</evidence>
<dbReference type="EMBL" id="FOLM01000002">
    <property type="protein sequence ID" value="SFC12769.1"/>
    <property type="molecule type" value="Genomic_DNA"/>
</dbReference>
<protein>
    <submittedName>
        <fullName evidence="4">Histidine kinase-like ATPase domain-containing protein</fullName>
    </submittedName>
</protein>
<keyword evidence="1" id="KW-0723">Serine/threonine-protein kinase</keyword>
<feature type="domain" description="Histidine kinase/HSP90-like ATPase" evidence="3">
    <location>
        <begin position="58"/>
        <end position="158"/>
    </location>
</feature>
<reference evidence="4 5" key="1">
    <citation type="submission" date="2016-10" db="EMBL/GenBank/DDBJ databases">
        <authorList>
            <person name="de Groot N.N."/>
        </authorList>
    </citation>
    <scope>NUCLEOTIDE SEQUENCE [LARGE SCALE GENOMIC DNA]</scope>
    <source>
        <strain evidence="4 5">CGMCC 4.5739</strain>
    </source>
</reference>